<protein>
    <submittedName>
        <fullName evidence="5">Amino acid ABC transporter substrate-binding protein</fullName>
    </submittedName>
</protein>
<dbReference type="OrthoDB" id="8611212at2"/>
<evidence type="ECO:0000313" key="6">
    <source>
        <dbReference type="Proteomes" id="UP000238327"/>
    </source>
</evidence>
<proteinExistence type="inferred from homology"/>
<accession>A0A2R3QTF6</accession>
<organism evidence="5 6">
    <name type="scientific">Ectopseudomonas mendocina</name>
    <name type="common">Pseudomonas mendocina</name>
    <dbReference type="NCBI Taxonomy" id="300"/>
    <lineage>
        <taxon>Bacteria</taxon>
        <taxon>Pseudomonadati</taxon>
        <taxon>Pseudomonadota</taxon>
        <taxon>Gammaproteobacteria</taxon>
        <taxon>Pseudomonadales</taxon>
        <taxon>Pseudomonadaceae</taxon>
        <taxon>Ectopseudomonas</taxon>
    </lineage>
</organism>
<feature type="domain" description="Solute-binding protein family 3/N-terminal" evidence="4">
    <location>
        <begin position="40"/>
        <end position="269"/>
    </location>
</feature>
<evidence type="ECO:0000259" key="4">
    <source>
        <dbReference type="SMART" id="SM00062"/>
    </source>
</evidence>
<feature type="chain" id="PRO_5015329057" evidence="3">
    <location>
        <begin position="33"/>
        <end position="273"/>
    </location>
</feature>
<dbReference type="Proteomes" id="UP000238327">
    <property type="component" value="Chromosome"/>
</dbReference>
<feature type="signal peptide" evidence="3">
    <location>
        <begin position="1"/>
        <end position="32"/>
    </location>
</feature>
<evidence type="ECO:0000256" key="2">
    <source>
        <dbReference type="ARBA" id="ARBA00022729"/>
    </source>
</evidence>
<dbReference type="Gene3D" id="3.40.190.10">
    <property type="entry name" value="Periplasmic binding protein-like II"/>
    <property type="match status" value="2"/>
</dbReference>
<dbReference type="InterPro" id="IPR001638">
    <property type="entry name" value="Solute-binding_3/MltF_N"/>
</dbReference>
<comment type="similarity">
    <text evidence="1">Belongs to the bacterial solute-binding protein 3 family.</text>
</comment>
<evidence type="ECO:0000256" key="3">
    <source>
        <dbReference type="SAM" id="SignalP"/>
    </source>
</evidence>
<reference evidence="5 6" key="1">
    <citation type="submission" date="2018-03" db="EMBL/GenBank/DDBJ databases">
        <title>Complete genome sequence and methylome analysis of Pseudomonas mendocina NEB 698.</title>
        <authorList>
            <person name="Morgan R.D."/>
        </authorList>
    </citation>
    <scope>NUCLEOTIDE SEQUENCE [LARGE SCALE GENOMIC DNA]</scope>
    <source>
        <strain evidence="5 6">NEB698</strain>
    </source>
</reference>
<dbReference type="PANTHER" id="PTHR35936">
    <property type="entry name" value="MEMBRANE-BOUND LYTIC MUREIN TRANSGLYCOSYLASE F"/>
    <property type="match status" value="1"/>
</dbReference>
<dbReference type="EMBL" id="CP027657">
    <property type="protein sequence ID" value="AVO55000.1"/>
    <property type="molecule type" value="Genomic_DNA"/>
</dbReference>
<keyword evidence="2 3" id="KW-0732">Signal</keyword>
<sequence>MLGHVCKQGRQVLCAAALIASAALIVAQPASAASVITPGTFNVAMEINYPPFESWENGKVVGFDAELSEAIARHMQLDVRFQDTKFANLILGLNGNKFDATISALYITPPRLEQADAIAYARSGAFILVNKDSPVQPEDEKALCGLKVGLQQGTSWVTPIRELSDSHCVANGRAPIVVSEFPTAPEASQALLSKNIDAQIEIAGTAKMFAERSRGRLVVSSSRMIYMQTLGIFTRKGNDALQAQLRQALAAMRHSGEHQALLKKYELEDVTQE</sequence>
<name>A0A2R3QTF6_ECTME</name>
<evidence type="ECO:0000256" key="1">
    <source>
        <dbReference type="ARBA" id="ARBA00010333"/>
    </source>
</evidence>
<dbReference type="Pfam" id="PF00497">
    <property type="entry name" value="SBP_bac_3"/>
    <property type="match status" value="1"/>
</dbReference>
<evidence type="ECO:0000313" key="5">
    <source>
        <dbReference type="EMBL" id="AVO55000.1"/>
    </source>
</evidence>
<dbReference type="SMART" id="SM00062">
    <property type="entry name" value="PBPb"/>
    <property type="match status" value="1"/>
</dbReference>
<dbReference type="SUPFAM" id="SSF53850">
    <property type="entry name" value="Periplasmic binding protein-like II"/>
    <property type="match status" value="1"/>
</dbReference>
<gene>
    <name evidence="5" type="ORF">C7A17_20300</name>
</gene>
<dbReference type="PANTHER" id="PTHR35936:SF19">
    <property type="entry name" value="AMINO-ACID-BINDING PROTEIN YXEM-RELATED"/>
    <property type="match status" value="1"/>
</dbReference>
<dbReference type="AlphaFoldDB" id="A0A2R3QTF6"/>
<dbReference type="RefSeq" id="WP_106739763.1">
    <property type="nucleotide sequence ID" value="NZ_CP027657.1"/>
</dbReference>